<reference evidence="2 3" key="1">
    <citation type="submission" date="2017-07" db="EMBL/GenBank/DDBJ databases">
        <title>Flavobacterium cyanobacteriorum sp. nov., isolated from cyanobacterial aggregates in a eutrophic lake.</title>
        <authorList>
            <person name="Cai H."/>
        </authorList>
    </citation>
    <scope>NUCLEOTIDE SEQUENCE [LARGE SCALE GENOMIC DNA]</scope>
    <source>
        <strain evidence="2 3">TH021</strain>
    </source>
</reference>
<comment type="caution">
    <text evidence="2">The sequence shown here is derived from an EMBL/GenBank/DDBJ whole genome shotgun (WGS) entry which is preliminary data.</text>
</comment>
<dbReference type="RefSeq" id="WP_094411767.1">
    <property type="nucleotide sequence ID" value="NZ_NOXV01000102.1"/>
</dbReference>
<sequence length="66" mass="7721">MKNRIFFFLIAAFIINALNFIKDLEDESVAEALTELVFTVPWTFTFILLIYYSRNNSVLNNKKKNG</sequence>
<keyword evidence="1" id="KW-0472">Membrane</keyword>
<proteinExistence type="predicted"/>
<accession>A0A256A262</accession>
<evidence type="ECO:0000313" key="3">
    <source>
        <dbReference type="Proteomes" id="UP000216605"/>
    </source>
</evidence>
<name>A0A256A262_9FLAO</name>
<keyword evidence="1" id="KW-0812">Transmembrane</keyword>
<dbReference type="AlphaFoldDB" id="A0A256A262"/>
<organism evidence="2 3">
    <name type="scientific">Flavobacterium cyanobacteriorum</name>
    <dbReference type="NCBI Taxonomy" id="2022802"/>
    <lineage>
        <taxon>Bacteria</taxon>
        <taxon>Pseudomonadati</taxon>
        <taxon>Bacteroidota</taxon>
        <taxon>Flavobacteriia</taxon>
        <taxon>Flavobacteriales</taxon>
        <taxon>Flavobacteriaceae</taxon>
        <taxon>Flavobacterium</taxon>
    </lineage>
</organism>
<gene>
    <name evidence="2" type="ORF">CHU92_01165</name>
</gene>
<feature type="transmembrane region" description="Helical" evidence="1">
    <location>
        <begin position="33"/>
        <end position="53"/>
    </location>
</feature>
<keyword evidence="1" id="KW-1133">Transmembrane helix</keyword>
<evidence type="ECO:0000313" key="2">
    <source>
        <dbReference type="EMBL" id="OYQ47174.1"/>
    </source>
</evidence>
<dbReference type="Proteomes" id="UP000216605">
    <property type="component" value="Unassembled WGS sequence"/>
</dbReference>
<protein>
    <submittedName>
        <fullName evidence="2">Uncharacterized protein</fullName>
    </submittedName>
</protein>
<evidence type="ECO:0000256" key="1">
    <source>
        <dbReference type="SAM" id="Phobius"/>
    </source>
</evidence>
<dbReference type="EMBL" id="NOXV01000102">
    <property type="protein sequence ID" value="OYQ47174.1"/>
    <property type="molecule type" value="Genomic_DNA"/>
</dbReference>
<keyword evidence="3" id="KW-1185">Reference proteome</keyword>